<dbReference type="EMBL" id="KL660411">
    <property type="protein sequence ID" value="KFA66691.1"/>
    <property type="molecule type" value="Genomic_DNA"/>
</dbReference>
<dbReference type="Pfam" id="PF00657">
    <property type="entry name" value="Lipase_GDSL"/>
    <property type="match status" value="1"/>
</dbReference>
<gene>
    <name evidence="5" type="ORF">S40285_04995</name>
</gene>
<dbReference type="PANTHER" id="PTHR45642">
    <property type="entry name" value="GDSL ESTERASE/LIPASE EXL3"/>
    <property type="match status" value="1"/>
</dbReference>
<feature type="signal peptide" evidence="3">
    <location>
        <begin position="1"/>
        <end position="17"/>
    </location>
</feature>
<dbReference type="STRING" id="1283841.A0A084QRV6"/>
<proteinExistence type="predicted"/>
<dbReference type="Pfam" id="PF00734">
    <property type="entry name" value="CBM_1"/>
    <property type="match status" value="1"/>
</dbReference>
<dbReference type="GO" id="GO:0030248">
    <property type="term" value="F:cellulose binding"/>
    <property type="evidence" value="ECO:0007669"/>
    <property type="project" value="InterPro"/>
</dbReference>
<evidence type="ECO:0000256" key="1">
    <source>
        <dbReference type="ARBA" id="ARBA00022729"/>
    </source>
</evidence>
<feature type="chain" id="PRO_5001779542" description="CBM1 domain-containing protein" evidence="3">
    <location>
        <begin position="18"/>
        <end position="413"/>
    </location>
</feature>
<keyword evidence="1 3" id="KW-0732">Signal</keyword>
<dbReference type="InterPro" id="IPR050592">
    <property type="entry name" value="GDSL_lipolytic_enzyme"/>
</dbReference>
<dbReference type="GO" id="GO:0005975">
    <property type="term" value="P:carbohydrate metabolic process"/>
    <property type="evidence" value="ECO:0007669"/>
    <property type="project" value="InterPro"/>
</dbReference>
<dbReference type="InterPro" id="IPR001087">
    <property type="entry name" value="GDSL"/>
</dbReference>
<dbReference type="PROSITE" id="PS00562">
    <property type="entry name" value="CBM1_1"/>
    <property type="match status" value="1"/>
</dbReference>
<dbReference type="GO" id="GO:0005576">
    <property type="term" value="C:extracellular region"/>
    <property type="evidence" value="ECO:0007669"/>
    <property type="project" value="InterPro"/>
</dbReference>
<dbReference type="CDD" id="cd01846">
    <property type="entry name" value="fatty_acyltransferase_like"/>
    <property type="match status" value="1"/>
</dbReference>
<feature type="compositionally biased region" description="Low complexity" evidence="2">
    <location>
        <begin position="61"/>
        <end position="120"/>
    </location>
</feature>
<dbReference type="InParanoid" id="A0A084QRV6"/>
<dbReference type="InterPro" id="IPR035971">
    <property type="entry name" value="CBD_sf"/>
</dbReference>
<evidence type="ECO:0000256" key="2">
    <source>
        <dbReference type="SAM" id="MobiDB-lite"/>
    </source>
</evidence>
<organism evidence="5 6">
    <name type="scientific">Stachybotrys chlorohalonatus (strain IBT 40285)</name>
    <dbReference type="NCBI Taxonomy" id="1283841"/>
    <lineage>
        <taxon>Eukaryota</taxon>
        <taxon>Fungi</taxon>
        <taxon>Dikarya</taxon>
        <taxon>Ascomycota</taxon>
        <taxon>Pezizomycotina</taxon>
        <taxon>Sordariomycetes</taxon>
        <taxon>Hypocreomycetidae</taxon>
        <taxon>Hypocreales</taxon>
        <taxon>Stachybotryaceae</taxon>
        <taxon>Stachybotrys</taxon>
    </lineage>
</organism>
<evidence type="ECO:0000313" key="6">
    <source>
        <dbReference type="Proteomes" id="UP000028524"/>
    </source>
</evidence>
<accession>A0A084QRV6</accession>
<evidence type="ECO:0000256" key="3">
    <source>
        <dbReference type="SAM" id="SignalP"/>
    </source>
</evidence>
<dbReference type="AlphaFoldDB" id="A0A084QRV6"/>
<dbReference type="InterPro" id="IPR000254">
    <property type="entry name" value="CBD"/>
</dbReference>
<dbReference type="Proteomes" id="UP000028524">
    <property type="component" value="Unassembled WGS sequence"/>
</dbReference>
<dbReference type="OMA" id="EPTINEV"/>
<dbReference type="Gene3D" id="3.40.50.1110">
    <property type="entry name" value="SGNH hydrolase"/>
    <property type="match status" value="1"/>
</dbReference>
<name>A0A084QRV6_STAC4</name>
<evidence type="ECO:0000313" key="5">
    <source>
        <dbReference type="EMBL" id="KFA66691.1"/>
    </source>
</evidence>
<keyword evidence="6" id="KW-1185">Reference proteome</keyword>
<dbReference type="InterPro" id="IPR036514">
    <property type="entry name" value="SGNH_hydro_sf"/>
</dbReference>
<protein>
    <recommendedName>
        <fullName evidence="4">CBM1 domain-containing protein</fullName>
    </recommendedName>
</protein>
<dbReference type="PANTHER" id="PTHR45642:SF139">
    <property type="entry name" value="SGNH HYDROLASE-TYPE ESTERASE DOMAIN-CONTAINING PROTEIN"/>
    <property type="match status" value="1"/>
</dbReference>
<feature type="region of interest" description="Disordered" evidence="2">
    <location>
        <begin position="61"/>
        <end position="125"/>
    </location>
</feature>
<dbReference type="HOGENOM" id="CLU_015101_4_2_1"/>
<evidence type="ECO:0000259" key="4">
    <source>
        <dbReference type="PROSITE" id="PS51164"/>
    </source>
</evidence>
<dbReference type="GO" id="GO:0016788">
    <property type="term" value="F:hydrolase activity, acting on ester bonds"/>
    <property type="evidence" value="ECO:0007669"/>
    <property type="project" value="InterPro"/>
</dbReference>
<feature type="domain" description="CBM1" evidence="4">
    <location>
        <begin position="17"/>
        <end position="53"/>
    </location>
</feature>
<dbReference type="SUPFAM" id="SSF52266">
    <property type="entry name" value="SGNH hydrolase"/>
    <property type="match status" value="1"/>
</dbReference>
<dbReference type="SUPFAM" id="SSF57180">
    <property type="entry name" value="Cellulose-binding domain"/>
    <property type="match status" value="1"/>
</dbReference>
<dbReference type="SMART" id="SM00236">
    <property type="entry name" value="fCBD"/>
    <property type="match status" value="1"/>
</dbReference>
<dbReference type="OrthoDB" id="1600564at2759"/>
<sequence length="413" mass="44016">MYKSAVSVVALAAVASAQVPVWQQCGGINHTGSTVCTTSATCTSLNDWYYQCVPATSSTVRTTSTRPPVITTTSSVPTTITSSVRTSSATSSSPSSSTSVRTTTGVTSFVTTTTSPTTTASPPPEECVLLMPRKRSKSPPQPATRYLITFGDSYSQTGFDINGQRPSAANPLGNPPLPGWTASGGLDWVGFMVTEFNRSLTLSYNFAYGGATTDASLVTPYDPSVRSFVDQIGQFNNSIATHPSYAPWTAANTLAGVWMGVNDVGNTFWLEGQPARIGAIMDVYFSQLQVLYNAGVRNFVLLTVPPTYLTPLFLAEDPTSLSASIDLYNDAIASRLATFRSANRGVTATIVDTSVPFLEAIENPTEYGAPDAVCENEDGESCLWFNNYHPGVQIQRLVAAAVARSWSGFFRPA</sequence>
<dbReference type="PROSITE" id="PS51164">
    <property type="entry name" value="CBM1_2"/>
    <property type="match status" value="1"/>
</dbReference>
<reference evidence="5 6" key="1">
    <citation type="journal article" date="2014" name="BMC Genomics">
        <title>Comparative genome sequencing reveals chemotype-specific gene clusters in the toxigenic black mold Stachybotrys.</title>
        <authorList>
            <person name="Semeiks J."/>
            <person name="Borek D."/>
            <person name="Otwinowski Z."/>
            <person name="Grishin N.V."/>
        </authorList>
    </citation>
    <scope>NUCLEOTIDE SEQUENCE [LARGE SCALE GENOMIC DNA]</scope>
    <source>
        <strain evidence="5 6">IBT 40285</strain>
    </source>
</reference>